<comment type="caution">
    <text evidence="7">The sequence shown here is derived from an EMBL/GenBank/DDBJ whole genome shotgun (WGS) entry which is preliminary data.</text>
</comment>
<evidence type="ECO:0000313" key="7">
    <source>
        <dbReference type="EMBL" id="KAL1525548.1"/>
    </source>
</evidence>
<dbReference type="EMBL" id="JBGBPQ010000004">
    <property type="protein sequence ID" value="KAL1525548.1"/>
    <property type="molecule type" value="Genomic_DNA"/>
</dbReference>
<feature type="domain" description="Fatty acid hydroxylase" evidence="6">
    <location>
        <begin position="137"/>
        <end position="267"/>
    </location>
</feature>
<evidence type="ECO:0000256" key="4">
    <source>
        <dbReference type="ARBA" id="ARBA00023136"/>
    </source>
</evidence>
<dbReference type="GO" id="GO:0008610">
    <property type="term" value="P:lipid biosynthetic process"/>
    <property type="evidence" value="ECO:0007669"/>
    <property type="project" value="InterPro"/>
</dbReference>
<dbReference type="InterPro" id="IPR050307">
    <property type="entry name" value="Sterol_Desaturase_Related"/>
</dbReference>
<evidence type="ECO:0000256" key="3">
    <source>
        <dbReference type="ARBA" id="ARBA00022989"/>
    </source>
</evidence>
<dbReference type="Proteomes" id="UP001515480">
    <property type="component" value="Unassembled WGS sequence"/>
</dbReference>
<sequence>MVSAHRPLLQILLGPTLERWFPPENVAFAFGSGGTYLSTACGLLSCWAAFYLAIHGFYHVVVPLVVRYHAYKYPKAPTSLVPPPLVDNMVQVAHAAFPLYVTVPMLTDVFMSKGWAKTCYGIEDCGGWVPTVLGCVGYFAFLEVLIFLDHYFLLHKLDIGKRIGQHAQHHVFKYADQLNAYSGYAFSPQDGWSQGMALALGTLVVRVPAPFVYTMEILTGLWTIYIHTDVTPLPWPFMGCDYHYIHHRYNWYNFGYMTITMDTLFRTVKHPKNKSWNKGNALQLARGELPMPEEEMRRSAAMTKAILTKRGAKTPNELMRCEDQQDATDVQTQEPTPHEGRPLRRKTSNVRATEIH</sequence>
<keyword evidence="2" id="KW-0812">Transmembrane</keyword>
<evidence type="ECO:0000256" key="5">
    <source>
        <dbReference type="SAM" id="MobiDB-lite"/>
    </source>
</evidence>
<evidence type="ECO:0000259" key="6">
    <source>
        <dbReference type="Pfam" id="PF04116"/>
    </source>
</evidence>
<comment type="subcellular location">
    <subcellularLocation>
        <location evidence="1">Membrane</location>
    </subcellularLocation>
</comment>
<evidence type="ECO:0000256" key="1">
    <source>
        <dbReference type="ARBA" id="ARBA00004370"/>
    </source>
</evidence>
<dbReference type="GO" id="GO:0005506">
    <property type="term" value="F:iron ion binding"/>
    <property type="evidence" value="ECO:0007669"/>
    <property type="project" value="InterPro"/>
</dbReference>
<dbReference type="PROSITE" id="PS50890">
    <property type="entry name" value="PUA"/>
    <property type="match status" value="1"/>
</dbReference>
<dbReference type="AlphaFoldDB" id="A0AB34JX95"/>
<evidence type="ECO:0000313" key="8">
    <source>
        <dbReference type="Proteomes" id="UP001515480"/>
    </source>
</evidence>
<dbReference type="GO" id="GO:0016491">
    <property type="term" value="F:oxidoreductase activity"/>
    <property type="evidence" value="ECO:0007669"/>
    <property type="project" value="InterPro"/>
</dbReference>
<keyword evidence="8" id="KW-1185">Reference proteome</keyword>
<proteinExistence type="predicted"/>
<accession>A0AB34JX95</accession>
<organism evidence="7 8">
    <name type="scientific">Prymnesium parvum</name>
    <name type="common">Toxic golden alga</name>
    <dbReference type="NCBI Taxonomy" id="97485"/>
    <lineage>
        <taxon>Eukaryota</taxon>
        <taxon>Haptista</taxon>
        <taxon>Haptophyta</taxon>
        <taxon>Prymnesiophyceae</taxon>
        <taxon>Prymnesiales</taxon>
        <taxon>Prymnesiaceae</taxon>
        <taxon>Prymnesium</taxon>
    </lineage>
</organism>
<protein>
    <recommendedName>
        <fullName evidence="6">Fatty acid hydroxylase domain-containing protein</fullName>
    </recommendedName>
</protein>
<gene>
    <name evidence="7" type="ORF">AB1Y20_020403</name>
</gene>
<evidence type="ECO:0000256" key="2">
    <source>
        <dbReference type="ARBA" id="ARBA00022692"/>
    </source>
</evidence>
<reference evidence="7 8" key="1">
    <citation type="journal article" date="2024" name="Science">
        <title>Giant polyketide synthase enzymes in the biosynthesis of giant marine polyether toxins.</title>
        <authorList>
            <person name="Fallon T.R."/>
            <person name="Shende V.V."/>
            <person name="Wierzbicki I.H."/>
            <person name="Pendleton A.L."/>
            <person name="Watervoot N.F."/>
            <person name="Auber R.P."/>
            <person name="Gonzalez D.J."/>
            <person name="Wisecaver J.H."/>
            <person name="Moore B.S."/>
        </authorList>
    </citation>
    <scope>NUCLEOTIDE SEQUENCE [LARGE SCALE GENOMIC DNA]</scope>
    <source>
        <strain evidence="7 8">12B1</strain>
    </source>
</reference>
<dbReference type="PANTHER" id="PTHR11863">
    <property type="entry name" value="STEROL DESATURASE"/>
    <property type="match status" value="1"/>
</dbReference>
<feature type="region of interest" description="Disordered" evidence="5">
    <location>
        <begin position="323"/>
        <end position="356"/>
    </location>
</feature>
<dbReference type="GO" id="GO:0016020">
    <property type="term" value="C:membrane"/>
    <property type="evidence" value="ECO:0007669"/>
    <property type="project" value="UniProtKB-SubCell"/>
</dbReference>
<name>A0AB34JX95_PRYPA</name>
<dbReference type="Pfam" id="PF04116">
    <property type="entry name" value="FA_hydroxylase"/>
    <property type="match status" value="1"/>
</dbReference>
<keyword evidence="4" id="KW-0472">Membrane</keyword>
<keyword evidence="3" id="KW-1133">Transmembrane helix</keyword>
<dbReference type="InterPro" id="IPR006694">
    <property type="entry name" value="Fatty_acid_hydroxylase"/>
</dbReference>